<dbReference type="OMA" id="VQYIPIV"/>
<dbReference type="AlphaFoldDB" id="A0AA91Q0L1"/>
<dbReference type="EMBL" id="LYUB02000007">
    <property type="protein sequence ID" value="OVF08849.1"/>
    <property type="molecule type" value="Genomic_DNA"/>
</dbReference>
<accession>A0AA91Q0L1</accession>
<evidence type="ECO:0000313" key="2">
    <source>
        <dbReference type="Proteomes" id="UP000195602"/>
    </source>
</evidence>
<gene>
    <name evidence="1" type="ORF">A9F13_07g03366</name>
</gene>
<protein>
    <submittedName>
        <fullName evidence="1">Uncharacterized protein</fullName>
    </submittedName>
</protein>
<name>A0AA91Q0L1_CLALS</name>
<organism evidence="1 2">
    <name type="scientific">Clavispora lusitaniae</name>
    <name type="common">Candida lusitaniae</name>
    <dbReference type="NCBI Taxonomy" id="36911"/>
    <lineage>
        <taxon>Eukaryota</taxon>
        <taxon>Fungi</taxon>
        <taxon>Dikarya</taxon>
        <taxon>Ascomycota</taxon>
        <taxon>Saccharomycotina</taxon>
        <taxon>Pichiomycetes</taxon>
        <taxon>Metschnikowiaceae</taxon>
        <taxon>Clavispora</taxon>
    </lineage>
</organism>
<dbReference type="KEGG" id="clus:A9F13_07g03366"/>
<proteinExistence type="predicted"/>
<reference evidence="1 2" key="1">
    <citation type="submission" date="2017-04" db="EMBL/GenBank/DDBJ databases">
        <title>Draft genome of the yeast Clavispora lusitaniae type strain CBS 6936.</title>
        <authorList>
            <person name="Durrens P."/>
            <person name="Klopp C."/>
            <person name="Biteau N."/>
            <person name="Fitton-Ouhabi V."/>
            <person name="Dementhon K."/>
            <person name="Accoceberry I."/>
            <person name="Sherman D.J."/>
            <person name="Noel T."/>
        </authorList>
    </citation>
    <scope>NUCLEOTIDE SEQUENCE [LARGE SCALE GENOMIC DNA]</scope>
    <source>
        <strain evidence="1 2">CBS 6936</strain>
    </source>
</reference>
<evidence type="ECO:0000313" key="1">
    <source>
        <dbReference type="EMBL" id="OVF08849.1"/>
    </source>
</evidence>
<sequence length="218" mass="24479">MAVPILTIPESAFDPSQYVSARQKNNLITFLLKLVRGSSALLVLMYLVGLFGIKPLMEATALQKLDFLEKCRGSLRDLYLNIIGKVNYIPIVTVNKNNGCRKLYADAICQTDELVQPTESEETQSTLGMNKVASKLQSLLDSLNNCTTLSTTDMPHYRVVDYTLKDFRQKTDMSYFNQRNFFSGPTTQNGKKQVQKNMAQEVKTDIRGIKGLYMSGLA</sequence>
<comment type="caution">
    <text evidence="1">The sequence shown here is derived from an EMBL/GenBank/DDBJ whole genome shotgun (WGS) entry which is preliminary data.</text>
</comment>
<dbReference type="Proteomes" id="UP000195602">
    <property type="component" value="Unassembled WGS sequence"/>
</dbReference>